<accession>A0A8H7UIA6</accession>
<protein>
    <recommendedName>
        <fullName evidence="2">DUF4097 domain-containing protein</fullName>
    </recommendedName>
</protein>
<sequence length="349" mass="38519">MDEKSPMLPQPATSGCNCRDEYRKEKRRNWKRKVLVILFSLFFWFGFAAPALKHSANFIQSHFNSGCQNRSLIPWKGKSSFEINPHDFSGLYVAQNGSITQGHVEIFRESNDEIAHVDVDISMSDHHLQDQIEIVLNDNNGLYTVDIRTPRRLHDECIRVDITISLPKSHNFDNFKVSTVNSAITAEADIAVKDTIELHTVNGAIRLATVKAETLKLVTVNGATHVQLFEGKTSNITGTNGSVHAALDAQVVDTIASNGAVQVDLLSHEVKANIKTVNGAIHVKTSGEFEGAFKLKSLSGRLEVTASESKKLHIEKASRREVQGYYGDSNGNSQVNAETVNGKVVLQID</sequence>
<dbReference type="EMBL" id="JAEPQZ010000005">
    <property type="protein sequence ID" value="KAG2180863.1"/>
    <property type="molecule type" value="Genomic_DNA"/>
</dbReference>
<proteinExistence type="predicted"/>
<feature type="domain" description="DUF4097" evidence="2">
    <location>
        <begin position="117"/>
        <end position="344"/>
    </location>
</feature>
<reference evidence="3" key="1">
    <citation type="submission" date="2020-12" db="EMBL/GenBank/DDBJ databases">
        <title>Metabolic potential, ecology and presence of endohyphal bacteria is reflected in genomic diversity of Mucoromycotina.</title>
        <authorList>
            <person name="Muszewska A."/>
            <person name="Okrasinska A."/>
            <person name="Steczkiewicz K."/>
            <person name="Drgas O."/>
            <person name="Orlowska M."/>
            <person name="Perlinska-Lenart U."/>
            <person name="Aleksandrzak-Piekarczyk T."/>
            <person name="Szatraj K."/>
            <person name="Zielenkiewicz U."/>
            <person name="Pilsyk S."/>
            <person name="Malc E."/>
            <person name="Mieczkowski P."/>
            <person name="Kruszewska J.S."/>
            <person name="Biernat P."/>
            <person name="Pawlowska J."/>
        </authorList>
    </citation>
    <scope>NUCLEOTIDE SEQUENCE</scope>
    <source>
        <strain evidence="3">WA0000067209</strain>
    </source>
</reference>
<keyword evidence="4" id="KW-1185">Reference proteome</keyword>
<dbReference type="OrthoDB" id="2348130at2759"/>
<dbReference type="InterPro" id="IPR025164">
    <property type="entry name" value="Toastrack_DUF4097"/>
</dbReference>
<comment type="caution">
    <text evidence="3">The sequence shown here is derived from an EMBL/GenBank/DDBJ whole genome shotgun (WGS) entry which is preliminary data.</text>
</comment>
<evidence type="ECO:0000313" key="3">
    <source>
        <dbReference type="EMBL" id="KAG2180863.1"/>
    </source>
</evidence>
<dbReference type="Proteomes" id="UP000654370">
    <property type="component" value="Unassembled WGS sequence"/>
</dbReference>
<keyword evidence="1" id="KW-1133">Transmembrane helix</keyword>
<evidence type="ECO:0000313" key="4">
    <source>
        <dbReference type="Proteomes" id="UP000654370"/>
    </source>
</evidence>
<keyword evidence="1" id="KW-0472">Membrane</keyword>
<organism evidence="3 4">
    <name type="scientific">Mortierella isabellina</name>
    <name type="common">Filamentous fungus</name>
    <name type="synonym">Umbelopsis isabellina</name>
    <dbReference type="NCBI Taxonomy" id="91625"/>
    <lineage>
        <taxon>Eukaryota</taxon>
        <taxon>Fungi</taxon>
        <taxon>Fungi incertae sedis</taxon>
        <taxon>Mucoromycota</taxon>
        <taxon>Mucoromycotina</taxon>
        <taxon>Umbelopsidomycetes</taxon>
        <taxon>Umbelopsidales</taxon>
        <taxon>Umbelopsidaceae</taxon>
        <taxon>Umbelopsis</taxon>
    </lineage>
</organism>
<keyword evidence="1" id="KW-0812">Transmembrane</keyword>
<dbReference type="PROSITE" id="PS51257">
    <property type="entry name" value="PROKAR_LIPOPROTEIN"/>
    <property type="match status" value="1"/>
</dbReference>
<dbReference type="AlphaFoldDB" id="A0A8H7UIA6"/>
<feature type="transmembrane region" description="Helical" evidence="1">
    <location>
        <begin position="34"/>
        <end position="52"/>
    </location>
</feature>
<evidence type="ECO:0000256" key="1">
    <source>
        <dbReference type="SAM" id="Phobius"/>
    </source>
</evidence>
<evidence type="ECO:0000259" key="2">
    <source>
        <dbReference type="Pfam" id="PF13349"/>
    </source>
</evidence>
<dbReference type="Pfam" id="PF13349">
    <property type="entry name" value="DUF4097"/>
    <property type="match status" value="1"/>
</dbReference>
<gene>
    <name evidence="3" type="ORF">INT43_008442</name>
</gene>
<name>A0A8H7UIA6_MORIS</name>